<name>A0A3S5BPH1_9PLAT</name>
<keyword evidence="3" id="KW-1185">Reference proteome</keyword>
<reference evidence="2" key="1">
    <citation type="submission" date="2018-11" db="EMBL/GenBank/DDBJ databases">
        <authorList>
            <consortium name="Pathogen Informatics"/>
        </authorList>
    </citation>
    <scope>NUCLEOTIDE SEQUENCE</scope>
</reference>
<protein>
    <submittedName>
        <fullName evidence="2">Uncharacterized protein</fullName>
    </submittedName>
</protein>
<accession>A0A3S5BPH1</accession>
<proteinExistence type="predicted"/>
<evidence type="ECO:0000313" key="2">
    <source>
        <dbReference type="EMBL" id="VEL12163.1"/>
    </source>
</evidence>
<comment type="caution">
    <text evidence="2">The sequence shown here is derived from an EMBL/GenBank/DDBJ whole genome shotgun (WGS) entry which is preliminary data.</text>
</comment>
<gene>
    <name evidence="2" type="ORF">PXEA_LOCUS5603</name>
</gene>
<sequence>MGDTFRHSSQNDNLERFEEVEEEKGFQLPSKLKSQFQVMRSDHPATHRSYQIKL</sequence>
<dbReference type="AlphaFoldDB" id="A0A3S5BPH1"/>
<organism evidence="2 3">
    <name type="scientific">Protopolystoma xenopodis</name>
    <dbReference type="NCBI Taxonomy" id="117903"/>
    <lineage>
        <taxon>Eukaryota</taxon>
        <taxon>Metazoa</taxon>
        <taxon>Spiralia</taxon>
        <taxon>Lophotrochozoa</taxon>
        <taxon>Platyhelminthes</taxon>
        <taxon>Monogenea</taxon>
        <taxon>Polyopisthocotylea</taxon>
        <taxon>Polystomatidea</taxon>
        <taxon>Polystomatidae</taxon>
        <taxon>Protopolystoma</taxon>
    </lineage>
</organism>
<dbReference type="EMBL" id="CAAALY010013967">
    <property type="protein sequence ID" value="VEL12163.1"/>
    <property type="molecule type" value="Genomic_DNA"/>
</dbReference>
<dbReference type="Proteomes" id="UP000784294">
    <property type="component" value="Unassembled WGS sequence"/>
</dbReference>
<evidence type="ECO:0000313" key="3">
    <source>
        <dbReference type="Proteomes" id="UP000784294"/>
    </source>
</evidence>
<feature type="region of interest" description="Disordered" evidence="1">
    <location>
        <begin position="1"/>
        <end position="26"/>
    </location>
</feature>
<evidence type="ECO:0000256" key="1">
    <source>
        <dbReference type="SAM" id="MobiDB-lite"/>
    </source>
</evidence>